<feature type="transmembrane region" description="Helical" evidence="8">
    <location>
        <begin position="21"/>
        <end position="42"/>
    </location>
</feature>
<dbReference type="GO" id="GO:0006813">
    <property type="term" value="P:potassium ion transport"/>
    <property type="evidence" value="ECO:0007669"/>
    <property type="project" value="InterPro"/>
</dbReference>
<keyword evidence="4 8" id="KW-1133">Transmembrane helix</keyword>
<reference evidence="10 11" key="1">
    <citation type="submission" date="2017-07" db="EMBL/GenBank/DDBJ databases">
        <title>Bifidobacterium novel species.</title>
        <authorList>
            <person name="Lugli G.A."/>
            <person name="Milani C."/>
            <person name="Duranti S."/>
            <person name="Mangifesta M."/>
        </authorList>
    </citation>
    <scope>NUCLEOTIDE SEQUENCE [LARGE SCALE GENOMIC DNA]</scope>
    <source>
        <strain evidence="11">Uis1B</strain>
    </source>
</reference>
<evidence type="ECO:0000313" key="11">
    <source>
        <dbReference type="Proteomes" id="UP000235050"/>
    </source>
</evidence>
<keyword evidence="3 8" id="KW-0812">Transmembrane</keyword>
<evidence type="ECO:0000256" key="2">
    <source>
        <dbReference type="ARBA" id="ARBA00022448"/>
    </source>
</evidence>
<feature type="transmembrane region" description="Helical" evidence="8">
    <location>
        <begin position="347"/>
        <end position="369"/>
    </location>
</feature>
<comment type="caution">
    <text evidence="10">The sequence shown here is derived from an EMBL/GenBank/DDBJ whole genome shotgun (WGS) entry which is preliminary data.</text>
</comment>
<evidence type="ECO:0000256" key="3">
    <source>
        <dbReference type="ARBA" id="ARBA00022692"/>
    </source>
</evidence>
<dbReference type="PANTHER" id="PTHR45711:SF6">
    <property type="entry name" value="CHLORIDE CHANNEL PROTEIN"/>
    <property type="match status" value="1"/>
</dbReference>
<dbReference type="PROSITE" id="PS51202">
    <property type="entry name" value="RCK_C"/>
    <property type="match status" value="1"/>
</dbReference>
<dbReference type="InterPro" id="IPR014743">
    <property type="entry name" value="Cl-channel_core"/>
</dbReference>
<dbReference type="SUPFAM" id="SSF116726">
    <property type="entry name" value="TrkA C-terminal domain-like"/>
    <property type="match status" value="1"/>
</dbReference>
<dbReference type="PRINTS" id="PR00762">
    <property type="entry name" value="CLCHANNEL"/>
</dbReference>
<keyword evidence="2" id="KW-0813">Transport</keyword>
<evidence type="ECO:0000256" key="7">
    <source>
        <dbReference type="ARBA" id="ARBA00023214"/>
    </source>
</evidence>
<dbReference type="PANTHER" id="PTHR45711">
    <property type="entry name" value="CHLORIDE CHANNEL PROTEIN"/>
    <property type="match status" value="1"/>
</dbReference>
<feature type="transmembrane region" description="Helical" evidence="8">
    <location>
        <begin position="375"/>
        <end position="395"/>
    </location>
</feature>
<dbReference type="GO" id="GO:0005247">
    <property type="term" value="F:voltage-gated chloride channel activity"/>
    <property type="evidence" value="ECO:0007669"/>
    <property type="project" value="TreeGrafter"/>
</dbReference>
<evidence type="ECO:0000313" key="10">
    <source>
        <dbReference type="EMBL" id="PLS30575.1"/>
    </source>
</evidence>
<dbReference type="Pfam" id="PF02080">
    <property type="entry name" value="TrkA_C"/>
    <property type="match status" value="1"/>
</dbReference>
<keyword evidence="6 8" id="KW-0472">Membrane</keyword>
<evidence type="ECO:0000256" key="6">
    <source>
        <dbReference type="ARBA" id="ARBA00023136"/>
    </source>
</evidence>
<organism evidence="10 11">
    <name type="scientific">Bifidobacterium margollesii</name>
    <dbReference type="NCBI Taxonomy" id="2020964"/>
    <lineage>
        <taxon>Bacteria</taxon>
        <taxon>Bacillati</taxon>
        <taxon>Actinomycetota</taxon>
        <taxon>Actinomycetes</taxon>
        <taxon>Bifidobacteriales</taxon>
        <taxon>Bifidobacteriaceae</taxon>
        <taxon>Bifidobacterium</taxon>
    </lineage>
</organism>
<keyword evidence="5" id="KW-0406">Ion transport</keyword>
<dbReference type="Proteomes" id="UP000235050">
    <property type="component" value="Unassembled WGS sequence"/>
</dbReference>
<dbReference type="AlphaFoldDB" id="A0A2N5J8R2"/>
<dbReference type="CDD" id="cd01031">
    <property type="entry name" value="EriC"/>
    <property type="match status" value="1"/>
</dbReference>
<evidence type="ECO:0000256" key="4">
    <source>
        <dbReference type="ARBA" id="ARBA00022989"/>
    </source>
</evidence>
<feature type="transmembrane region" description="Helical" evidence="8">
    <location>
        <begin position="274"/>
        <end position="301"/>
    </location>
</feature>
<dbReference type="GO" id="GO:0008324">
    <property type="term" value="F:monoatomic cation transmembrane transporter activity"/>
    <property type="evidence" value="ECO:0007669"/>
    <property type="project" value="InterPro"/>
</dbReference>
<feature type="transmembrane region" description="Helical" evidence="8">
    <location>
        <begin position="162"/>
        <end position="187"/>
    </location>
</feature>
<protein>
    <submittedName>
        <fullName evidence="10">Sodium:proton antiporter</fullName>
    </submittedName>
</protein>
<dbReference type="EMBL" id="NMWU01000028">
    <property type="protein sequence ID" value="PLS30575.1"/>
    <property type="molecule type" value="Genomic_DNA"/>
</dbReference>
<proteinExistence type="predicted"/>
<keyword evidence="7" id="KW-0868">Chloride</keyword>
<accession>A0A2N5J8R2</accession>
<dbReference type="SUPFAM" id="SSF81340">
    <property type="entry name" value="Clc chloride channel"/>
    <property type="match status" value="1"/>
</dbReference>
<name>A0A2N5J8R2_9BIFI</name>
<evidence type="ECO:0000256" key="8">
    <source>
        <dbReference type="SAM" id="Phobius"/>
    </source>
</evidence>
<dbReference type="Pfam" id="PF00654">
    <property type="entry name" value="Voltage_CLC"/>
    <property type="match status" value="1"/>
</dbReference>
<gene>
    <name evidence="10" type="ORF">Uis1B_1563</name>
</gene>
<dbReference type="GO" id="GO:0005886">
    <property type="term" value="C:plasma membrane"/>
    <property type="evidence" value="ECO:0007669"/>
    <property type="project" value="TreeGrafter"/>
</dbReference>
<evidence type="ECO:0000259" key="9">
    <source>
        <dbReference type="PROSITE" id="PS51202"/>
    </source>
</evidence>
<comment type="subcellular location">
    <subcellularLocation>
        <location evidence="1">Membrane</location>
        <topology evidence="1">Multi-pass membrane protein</topology>
    </subcellularLocation>
</comment>
<sequence length="571" mass="59333">MNTQSRVNRLLSSFNRLKWKMAAAGVLIGLVSGVLVVAYRLGIEYGVEFARWMYGQIRQTPWLIAPWAMAAVAAGVLIAWMIRKEPMASGSGIPQTEGVVLFGLRMRWQTILPVRFIGGLLAGAFGLSMGREGPSIQIGASGAQFVAHRLRRGRREDMQEHYLVTAGAAAGLSAAFSAPLSGMMFALEGVHRSFSPAILMGATAASLTADFVSKYCFGLTPVLDFGSLPQLPIGQYVWVLPLGVVAGLVGVVMNRALLGFQTLFGRLPAMIRPVVALGLALPVGLMLPQVLGGGANLIALAEHVGGGMGDGDVLTAGGSGAASGADVAAGLQSAAAGFDSVRDAAEVGLGMMALLFVVKVLFTATSFGAGTPGGIFMPILSVGALGGGICGLAAHQIAGLPAQSIPLFAVCGMAGTLSASVKTPITSILLTVEMSGTVTHMLPVALAAFIGLLVSDVLHTKPIYGALLERYMEQHPNDPAVRAAGTRVPGKVGRGVMEFPVEMGAPADAHRVRDVAWPSGCLIVGLRRGESEIVPRGDTQVRAGDYLIVLFSGEDAPAVREAMDALCRLQR</sequence>
<feature type="transmembrane region" description="Helical" evidence="8">
    <location>
        <begin position="233"/>
        <end position="253"/>
    </location>
</feature>
<keyword evidence="11" id="KW-1185">Reference proteome</keyword>
<dbReference type="Gene3D" id="3.30.70.1450">
    <property type="entry name" value="Regulator of K+ conductance, C-terminal domain"/>
    <property type="match status" value="1"/>
</dbReference>
<dbReference type="Gene3D" id="1.10.3080.10">
    <property type="entry name" value="Clc chloride channel"/>
    <property type="match status" value="1"/>
</dbReference>
<evidence type="ECO:0000256" key="5">
    <source>
        <dbReference type="ARBA" id="ARBA00023065"/>
    </source>
</evidence>
<feature type="transmembrane region" description="Helical" evidence="8">
    <location>
        <begin position="438"/>
        <end position="458"/>
    </location>
</feature>
<feature type="domain" description="RCK C-terminal" evidence="9">
    <location>
        <begin position="484"/>
        <end position="565"/>
    </location>
</feature>
<dbReference type="InterPro" id="IPR036721">
    <property type="entry name" value="RCK_C_sf"/>
</dbReference>
<evidence type="ECO:0000256" key="1">
    <source>
        <dbReference type="ARBA" id="ARBA00004141"/>
    </source>
</evidence>
<dbReference type="InterPro" id="IPR001807">
    <property type="entry name" value="ClC"/>
</dbReference>
<dbReference type="InterPro" id="IPR006037">
    <property type="entry name" value="RCK_C"/>
</dbReference>
<feature type="transmembrane region" description="Helical" evidence="8">
    <location>
        <begin position="62"/>
        <end position="82"/>
    </location>
</feature>